<keyword evidence="3" id="KW-1185">Reference proteome</keyword>
<keyword evidence="1" id="KW-0812">Transmembrane</keyword>
<evidence type="ECO:0000256" key="1">
    <source>
        <dbReference type="SAM" id="Phobius"/>
    </source>
</evidence>
<accession>A0AA37WI08</accession>
<name>A0AA37WI08_9ALTE</name>
<gene>
    <name evidence="2" type="ORF">GCM10007852_12300</name>
</gene>
<comment type="caution">
    <text evidence="2">The sequence shown here is derived from an EMBL/GenBank/DDBJ whole genome shotgun (WGS) entry which is preliminary data.</text>
</comment>
<proteinExistence type="predicted"/>
<feature type="transmembrane region" description="Helical" evidence="1">
    <location>
        <begin position="141"/>
        <end position="159"/>
    </location>
</feature>
<keyword evidence="1" id="KW-1133">Transmembrane helix</keyword>
<feature type="transmembrane region" description="Helical" evidence="1">
    <location>
        <begin position="56"/>
        <end position="74"/>
    </location>
</feature>
<dbReference type="EMBL" id="BSOT01000005">
    <property type="protein sequence ID" value="GLR70322.1"/>
    <property type="molecule type" value="Genomic_DNA"/>
</dbReference>
<reference evidence="2" key="2">
    <citation type="submission" date="2023-01" db="EMBL/GenBank/DDBJ databases">
        <title>Draft genome sequence of Agaribacter marinus strain NBRC 110023.</title>
        <authorList>
            <person name="Sun Q."/>
            <person name="Mori K."/>
        </authorList>
    </citation>
    <scope>NUCLEOTIDE SEQUENCE</scope>
    <source>
        <strain evidence="2">NBRC 110023</strain>
    </source>
</reference>
<protein>
    <submittedName>
        <fullName evidence="2">Uncharacterized protein</fullName>
    </submittedName>
</protein>
<sequence>MSKIEKYDQYAWSELMADWRQDEKPIGINQTQEERLDTFAQAMISKVKRERARSKVSTAVNVIMATLSGAYIANEIRLGLPSQFDYALYSLMLLLIVIFSFSVTWYQGAHWKARTESSGDYAQLMLDQNISASKIAKATTWFGYSILFIFYGVVLWAFFPSILGGTLVTDLSNIAKPILGSIILGSVTLAGLATIYSGQKQQRSLKQKIENLRKLVKDFQ</sequence>
<dbReference type="Proteomes" id="UP001156601">
    <property type="component" value="Unassembled WGS sequence"/>
</dbReference>
<keyword evidence="1" id="KW-0472">Membrane</keyword>
<evidence type="ECO:0000313" key="3">
    <source>
        <dbReference type="Proteomes" id="UP001156601"/>
    </source>
</evidence>
<dbReference type="RefSeq" id="WP_284216624.1">
    <property type="nucleotide sequence ID" value="NZ_BSOT01000005.1"/>
</dbReference>
<organism evidence="2 3">
    <name type="scientific">Agaribacter marinus</name>
    <dbReference type="NCBI Taxonomy" id="1431249"/>
    <lineage>
        <taxon>Bacteria</taxon>
        <taxon>Pseudomonadati</taxon>
        <taxon>Pseudomonadota</taxon>
        <taxon>Gammaproteobacteria</taxon>
        <taxon>Alteromonadales</taxon>
        <taxon>Alteromonadaceae</taxon>
        <taxon>Agaribacter</taxon>
    </lineage>
</organism>
<dbReference type="AlphaFoldDB" id="A0AA37WI08"/>
<evidence type="ECO:0000313" key="2">
    <source>
        <dbReference type="EMBL" id="GLR70322.1"/>
    </source>
</evidence>
<feature type="transmembrane region" description="Helical" evidence="1">
    <location>
        <begin position="86"/>
        <end position="106"/>
    </location>
</feature>
<reference evidence="2" key="1">
    <citation type="journal article" date="2014" name="Int. J. Syst. Evol. Microbiol.">
        <title>Complete genome sequence of Corynebacterium casei LMG S-19264T (=DSM 44701T), isolated from a smear-ripened cheese.</title>
        <authorList>
            <consortium name="US DOE Joint Genome Institute (JGI-PGF)"/>
            <person name="Walter F."/>
            <person name="Albersmeier A."/>
            <person name="Kalinowski J."/>
            <person name="Ruckert C."/>
        </authorList>
    </citation>
    <scope>NUCLEOTIDE SEQUENCE</scope>
    <source>
        <strain evidence="2">NBRC 110023</strain>
    </source>
</reference>
<feature type="transmembrane region" description="Helical" evidence="1">
    <location>
        <begin position="179"/>
        <end position="198"/>
    </location>
</feature>